<dbReference type="Proteomes" id="UP000472260">
    <property type="component" value="Unassembled WGS sequence"/>
</dbReference>
<keyword evidence="5" id="KW-0227">DNA damage</keyword>
<protein>
    <recommendedName>
        <fullName evidence="3">exodeoxyribonuclease III</fullName>
        <ecNumber evidence="3">3.1.11.2</ecNumber>
    </recommendedName>
</protein>
<evidence type="ECO:0000256" key="7">
    <source>
        <dbReference type="ARBA" id="ARBA00022842"/>
    </source>
</evidence>
<dbReference type="GO" id="GO:0046872">
    <property type="term" value="F:metal ion binding"/>
    <property type="evidence" value="ECO:0007669"/>
    <property type="project" value="UniProtKB-KW"/>
</dbReference>
<keyword evidence="13" id="KW-1185">Reference proteome</keyword>
<evidence type="ECO:0000256" key="10">
    <source>
        <dbReference type="PIRSR" id="PIRSR604808-3"/>
    </source>
</evidence>
<evidence type="ECO:0000256" key="1">
    <source>
        <dbReference type="ARBA" id="ARBA00000493"/>
    </source>
</evidence>
<keyword evidence="8" id="KW-0234">DNA repair</keyword>
<dbReference type="GO" id="GO:0003906">
    <property type="term" value="F:DNA-(apurinic or apyrimidinic site) endonuclease activity"/>
    <property type="evidence" value="ECO:0007669"/>
    <property type="project" value="TreeGrafter"/>
</dbReference>
<comment type="cofactor">
    <cofactor evidence="9">
        <name>Mg(2+)</name>
        <dbReference type="ChEBI" id="CHEBI:18420"/>
    </cofactor>
    <cofactor evidence="9">
        <name>Mn(2+)</name>
        <dbReference type="ChEBI" id="CHEBI:29035"/>
    </cofactor>
    <text evidence="9">Probably binds two magnesium or manganese ions per subunit.</text>
</comment>
<comment type="catalytic activity">
    <reaction evidence="1">
        <text>Exonucleolytic cleavage in the 3'- to 5'-direction to yield nucleoside 5'-phosphates.</text>
        <dbReference type="EC" id="3.1.11.2"/>
    </reaction>
</comment>
<sequence length="473" mass="54065">RTQSQLYLKMSWLFQIAILQETHLTETEQLKLRRGWVGQVFSSSFNSHSRGVAILIHKKLHFRFEDMIKDTGGHYILILGQLFGERVLIGSVYAPNSFEPTFFSELTANISSFSVNHMIIGGDFNCALDPSIDLIPPKYTTASRQAAKLIKFCEDFGLLDAWRIINPIVRDFTFYSHPHRMSSRIDFVFECAIGICTLSDHKSVYAVISPPYINPASRHWRLQSSLLSNPKFLEFLEKEWMIFMENNKQSDTDPSLLWETAKAYIRGSIIPYSAAGKKSLMEKQLELERLVKDLENKFINTPSRVLRKELDAARSALNKILTRKAETSLLFARQRLYEYGNKPGRLLARLARGRNEASMISSLKDDKVGLTHESKQINTITREFYQKLYSSETILKTIDSFSLISGYKINYDQSEVMPLGGDISTSSLSSCPFKWSRTGLTYLGIRLSPDLSELWKLNLAPLIKSIKELISLK</sequence>
<dbReference type="GO" id="GO:0006284">
    <property type="term" value="P:base-excision repair"/>
    <property type="evidence" value="ECO:0007669"/>
    <property type="project" value="TreeGrafter"/>
</dbReference>
<evidence type="ECO:0000256" key="6">
    <source>
        <dbReference type="ARBA" id="ARBA00022801"/>
    </source>
</evidence>
<keyword evidence="4 9" id="KW-0479">Metal-binding</keyword>
<dbReference type="PANTHER" id="PTHR22748:SF26">
    <property type="entry name" value="ENDONUCLEASE_EXONUCLEASE_PHOSPHATASE DOMAIN-CONTAINING PROTEIN"/>
    <property type="match status" value="1"/>
</dbReference>
<accession>A0A671N3Q6</accession>
<dbReference type="Ensembl" id="ENSSANT00000043168.1">
    <property type="protein sequence ID" value="ENSSANP00000040547.1"/>
    <property type="gene ID" value="ENSSANG00000020624.1"/>
</dbReference>
<reference evidence="12" key="2">
    <citation type="submission" date="2025-09" db="UniProtKB">
        <authorList>
            <consortium name="Ensembl"/>
        </authorList>
    </citation>
    <scope>IDENTIFICATION</scope>
</reference>
<dbReference type="CDD" id="cd09076">
    <property type="entry name" value="L1-EN"/>
    <property type="match status" value="1"/>
</dbReference>
<evidence type="ECO:0000313" key="12">
    <source>
        <dbReference type="Ensembl" id="ENSSANP00000040547.1"/>
    </source>
</evidence>
<feature type="site" description="Important for catalytic activity" evidence="10">
    <location>
        <position position="186"/>
    </location>
</feature>
<dbReference type="PANTHER" id="PTHR22748">
    <property type="entry name" value="AP ENDONUCLEASE"/>
    <property type="match status" value="1"/>
</dbReference>
<dbReference type="GO" id="GO:0008081">
    <property type="term" value="F:phosphoric diester hydrolase activity"/>
    <property type="evidence" value="ECO:0007669"/>
    <property type="project" value="TreeGrafter"/>
</dbReference>
<feature type="binding site" evidence="9">
    <location>
        <position position="125"/>
    </location>
    <ligand>
        <name>Mg(2+)</name>
        <dbReference type="ChEBI" id="CHEBI:18420"/>
        <label>1</label>
    </ligand>
</feature>
<dbReference type="InterPro" id="IPR004808">
    <property type="entry name" value="AP_endonuc_1"/>
</dbReference>
<dbReference type="GO" id="GO:0005634">
    <property type="term" value="C:nucleus"/>
    <property type="evidence" value="ECO:0007669"/>
    <property type="project" value="TreeGrafter"/>
</dbReference>
<feature type="site" description="Transition state stabilizer" evidence="10">
    <location>
        <position position="125"/>
    </location>
</feature>
<dbReference type="Gene3D" id="3.60.10.10">
    <property type="entry name" value="Endonuclease/exonuclease/phosphatase"/>
    <property type="match status" value="1"/>
</dbReference>
<dbReference type="InterPro" id="IPR005135">
    <property type="entry name" value="Endo/exonuclease/phosphatase"/>
</dbReference>
<feature type="binding site" evidence="9">
    <location>
        <position position="123"/>
    </location>
    <ligand>
        <name>Mg(2+)</name>
        <dbReference type="ChEBI" id="CHEBI:18420"/>
        <label>1</label>
    </ligand>
</feature>
<dbReference type="SUPFAM" id="SSF56219">
    <property type="entry name" value="DNase I-like"/>
    <property type="match status" value="1"/>
</dbReference>
<evidence type="ECO:0000256" key="9">
    <source>
        <dbReference type="PIRSR" id="PIRSR604808-2"/>
    </source>
</evidence>
<evidence type="ECO:0000256" key="3">
    <source>
        <dbReference type="ARBA" id="ARBA00012115"/>
    </source>
</evidence>
<proteinExistence type="inferred from homology"/>
<dbReference type="EC" id="3.1.11.2" evidence="3"/>
<keyword evidence="7 9" id="KW-0460">Magnesium</keyword>
<dbReference type="Pfam" id="PF03372">
    <property type="entry name" value="Exo_endo_phos"/>
    <property type="match status" value="1"/>
</dbReference>
<keyword evidence="6" id="KW-0378">Hydrolase</keyword>
<feature type="domain" description="Endonuclease/exonuclease/phosphatase" evidence="11">
    <location>
        <begin position="16"/>
        <end position="201"/>
    </location>
</feature>
<organism evidence="12 13">
    <name type="scientific">Sinocyclocheilus anshuiensis</name>
    <dbReference type="NCBI Taxonomy" id="1608454"/>
    <lineage>
        <taxon>Eukaryota</taxon>
        <taxon>Metazoa</taxon>
        <taxon>Chordata</taxon>
        <taxon>Craniata</taxon>
        <taxon>Vertebrata</taxon>
        <taxon>Euteleostomi</taxon>
        <taxon>Actinopterygii</taxon>
        <taxon>Neopterygii</taxon>
        <taxon>Teleostei</taxon>
        <taxon>Ostariophysi</taxon>
        <taxon>Cypriniformes</taxon>
        <taxon>Cyprinidae</taxon>
        <taxon>Cyprininae</taxon>
        <taxon>Sinocyclocheilus</taxon>
    </lineage>
</organism>
<evidence type="ECO:0000256" key="5">
    <source>
        <dbReference type="ARBA" id="ARBA00022763"/>
    </source>
</evidence>
<keyword evidence="9" id="KW-0464">Manganese</keyword>
<dbReference type="InterPro" id="IPR036691">
    <property type="entry name" value="Endo/exonu/phosph_ase_sf"/>
</dbReference>
<name>A0A671N3Q6_9TELE</name>
<feature type="binding site" evidence="9">
    <location>
        <position position="21"/>
    </location>
    <ligand>
        <name>Mg(2+)</name>
        <dbReference type="ChEBI" id="CHEBI:18420"/>
        <label>1</label>
    </ligand>
</feature>
<evidence type="ECO:0000259" key="11">
    <source>
        <dbReference type="Pfam" id="PF03372"/>
    </source>
</evidence>
<evidence type="ECO:0000256" key="4">
    <source>
        <dbReference type="ARBA" id="ARBA00022723"/>
    </source>
</evidence>
<reference evidence="12" key="1">
    <citation type="submission" date="2025-08" db="UniProtKB">
        <authorList>
            <consortium name="Ensembl"/>
        </authorList>
    </citation>
    <scope>IDENTIFICATION</scope>
</reference>
<evidence type="ECO:0000256" key="2">
    <source>
        <dbReference type="ARBA" id="ARBA00007092"/>
    </source>
</evidence>
<evidence type="ECO:0000313" key="13">
    <source>
        <dbReference type="Proteomes" id="UP000472260"/>
    </source>
</evidence>
<dbReference type="AlphaFoldDB" id="A0A671N3Q6"/>
<comment type="similarity">
    <text evidence="2">Belongs to the DNA repair enzymes AP/ExoA family.</text>
</comment>
<evidence type="ECO:0000256" key="8">
    <source>
        <dbReference type="ARBA" id="ARBA00023204"/>
    </source>
</evidence>
<dbReference type="GO" id="GO:0008311">
    <property type="term" value="F:double-stranded DNA 3'-5' DNA exonuclease activity"/>
    <property type="evidence" value="ECO:0007669"/>
    <property type="project" value="UniProtKB-EC"/>
</dbReference>